<gene>
    <name evidence="1" type="ORF">AN396_11455</name>
</gene>
<evidence type="ECO:0000313" key="1">
    <source>
        <dbReference type="EMBL" id="ONI38103.1"/>
    </source>
</evidence>
<proteinExistence type="predicted"/>
<organism evidence="1 2">
    <name type="scientific">Candidatus Epulonipiscium fishelsonii</name>
    <dbReference type="NCBI Taxonomy" id="77094"/>
    <lineage>
        <taxon>Bacteria</taxon>
        <taxon>Bacillati</taxon>
        <taxon>Bacillota</taxon>
        <taxon>Clostridia</taxon>
        <taxon>Lachnospirales</taxon>
        <taxon>Lachnospiraceae</taxon>
        <taxon>Candidatus Epulonipiscium</taxon>
    </lineage>
</organism>
<comment type="caution">
    <text evidence="1">The sequence shown here is derived from an EMBL/GenBank/DDBJ whole genome shotgun (WGS) entry which is preliminary data.</text>
</comment>
<evidence type="ECO:0000313" key="2">
    <source>
        <dbReference type="Proteomes" id="UP000188605"/>
    </source>
</evidence>
<protein>
    <submittedName>
        <fullName evidence="1">Uncharacterized protein</fullName>
    </submittedName>
</protein>
<accession>A0ACC8X8K2</accession>
<dbReference type="Proteomes" id="UP000188605">
    <property type="component" value="Unassembled WGS sequence"/>
</dbReference>
<sequence>MRKAILLLMCMIFILTGCTPQNIYPSRDITVIIPFPAGGGTDVSGRAFLNELNKQFPNISIVVTNINGASGTIGANELYNSKADGYTLMVAGSALNIAYEMGIFDKTFKNYQPVSRYLTSELGLYVNANSPYQTYEEFINAAKSDPESIIMGVSSGTLNHFATLAIEDQNDIKFKNAVNTTNALVTDLMSERVQAYVGAVSQNSAYIKSGDFRCLGVYKENRHSDMPDVPTFEELGIDMDFTQMFGIWAPIGTPPEIIETLDDAIKVVCESQSYIETVTTLGYTSSYLDTQEYKITLAQSLEDINVLGETLNDGSSENSLLSGTYTVPTGVAIFVGVLLLLKLILKIVNKEKLEVKFLSLYQGKSTVFLAGLLAYLISMEILGYMVSTILFLIGMTWYLEKSTTNAMNKKIFIRIILTSVSFAVITYIFFVYVAQIIIPVNFLGF</sequence>
<dbReference type="EMBL" id="LJDB01000096">
    <property type="protein sequence ID" value="ONI38103.1"/>
    <property type="molecule type" value="Genomic_DNA"/>
</dbReference>
<keyword evidence="2" id="KW-1185">Reference proteome</keyword>
<name>A0ACC8X8K2_9FIRM</name>
<reference evidence="1" key="1">
    <citation type="submission" date="2016-08" db="EMBL/GenBank/DDBJ databases">
        <authorList>
            <person name="Ngugi D.K."/>
            <person name="Miyake S."/>
            <person name="Stingl U."/>
        </authorList>
    </citation>
    <scope>NUCLEOTIDE SEQUENCE</scope>
    <source>
        <strain evidence="1">SCG-B11WGA-EpuloA1</strain>
    </source>
</reference>